<evidence type="ECO:0000313" key="2">
    <source>
        <dbReference type="Proteomes" id="UP000290204"/>
    </source>
</evidence>
<keyword evidence="2" id="KW-1185">Reference proteome</keyword>
<evidence type="ECO:0000313" key="1">
    <source>
        <dbReference type="EMBL" id="RXK58955.1"/>
    </source>
</evidence>
<reference evidence="1 2" key="1">
    <citation type="submission" date="2019-01" db="EMBL/GenBank/DDBJ databases">
        <title>Lacibacter sp. strain TTM-7.</title>
        <authorList>
            <person name="Chen W.-M."/>
        </authorList>
    </citation>
    <scope>NUCLEOTIDE SEQUENCE [LARGE SCALE GENOMIC DNA]</scope>
    <source>
        <strain evidence="1 2">TTM-7</strain>
    </source>
</reference>
<dbReference type="OrthoDB" id="1445191at2"/>
<accession>A0A4Q1CGQ2</accession>
<proteinExistence type="predicted"/>
<dbReference type="Proteomes" id="UP000290204">
    <property type="component" value="Unassembled WGS sequence"/>
</dbReference>
<dbReference type="AlphaFoldDB" id="A0A4Q1CGQ2"/>
<dbReference type="EMBL" id="SDHW01000005">
    <property type="protein sequence ID" value="RXK58955.1"/>
    <property type="molecule type" value="Genomic_DNA"/>
</dbReference>
<organism evidence="1 2">
    <name type="scientific">Lacibacter luteus</name>
    <dbReference type="NCBI Taxonomy" id="2508719"/>
    <lineage>
        <taxon>Bacteria</taxon>
        <taxon>Pseudomonadati</taxon>
        <taxon>Bacteroidota</taxon>
        <taxon>Chitinophagia</taxon>
        <taxon>Chitinophagales</taxon>
        <taxon>Chitinophagaceae</taxon>
        <taxon>Lacibacter</taxon>
    </lineage>
</organism>
<protein>
    <submittedName>
        <fullName evidence="1">Uncharacterized protein</fullName>
    </submittedName>
</protein>
<comment type="caution">
    <text evidence="1">The sequence shown here is derived from an EMBL/GenBank/DDBJ whole genome shotgun (WGS) entry which is preliminary data.</text>
</comment>
<dbReference type="RefSeq" id="WP_129132011.1">
    <property type="nucleotide sequence ID" value="NZ_SDHW01000005.1"/>
</dbReference>
<sequence>MEIEQLISILEASAEYYSQKNKEKVTITDIEDALYMRLSDKYNFEWRGDLWDIEISITDIIEILNDFDFSILTRSIETNKDLLPDEFLLRYKVKIKSNGLIWIIHRYDKDPFPSNPHAHQLENNIKLDLSTGKCYKVRSYIYTISKKNLIDIRLKAEQVLKIDLPPLLI</sequence>
<gene>
    <name evidence="1" type="ORF">ESA94_16355</name>
</gene>
<name>A0A4Q1CGQ2_9BACT</name>